<dbReference type="EMBL" id="KV004676">
    <property type="protein sequence ID" value="KZV35300.1"/>
    <property type="molecule type" value="Genomic_DNA"/>
</dbReference>
<dbReference type="PANTHER" id="PTHR38937:SF2">
    <property type="entry name" value="MEMBRANE PROTEIN OF ER BODY-LIKE PROTEIN ISOFORM X1"/>
    <property type="match status" value="1"/>
</dbReference>
<accession>A0A2Z7BSW0</accession>
<feature type="compositionally biased region" description="Polar residues" evidence="1">
    <location>
        <begin position="396"/>
        <end position="407"/>
    </location>
</feature>
<protein>
    <submittedName>
        <fullName evidence="2">Uncharacterized protein</fullName>
    </submittedName>
</protein>
<reference evidence="2 3" key="1">
    <citation type="journal article" date="2015" name="Proc. Natl. Acad. Sci. U.S.A.">
        <title>The resurrection genome of Boea hygrometrica: A blueprint for survival of dehydration.</title>
        <authorList>
            <person name="Xiao L."/>
            <person name="Yang G."/>
            <person name="Zhang L."/>
            <person name="Yang X."/>
            <person name="Zhao S."/>
            <person name="Ji Z."/>
            <person name="Zhou Q."/>
            <person name="Hu M."/>
            <person name="Wang Y."/>
            <person name="Chen M."/>
            <person name="Xu Y."/>
            <person name="Jin H."/>
            <person name="Xiao X."/>
            <person name="Hu G."/>
            <person name="Bao F."/>
            <person name="Hu Y."/>
            <person name="Wan P."/>
            <person name="Li L."/>
            <person name="Deng X."/>
            <person name="Kuang T."/>
            <person name="Xiang C."/>
            <person name="Zhu J.K."/>
            <person name="Oliver M.J."/>
            <person name="He Y."/>
        </authorList>
    </citation>
    <scope>NUCLEOTIDE SEQUENCE [LARGE SCALE GENOMIC DNA]</scope>
    <source>
        <strain evidence="3">cv. XS01</strain>
    </source>
</reference>
<evidence type="ECO:0000313" key="3">
    <source>
        <dbReference type="Proteomes" id="UP000250235"/>
    </source>
</evidence>
<evidence type="ECO:0000256" key="1">
    <source>
        <dbReference type="SAM" id="MobiDB-lite"/>
    </source>
</evidence>
<organism evidence="2 3">
    <name type="scientific">Dorcoceras hygrometricum</name>
    <dbReference type="NCBI Taxonomy" id="472368"/>
    <lineage>
        <taxon>Eukaryota</taxon>
        <taxon>Viridiplantae</taxon>
        <taxon>Streptophyta</taxon>
        <taxon>Embryophyta</taxon>
        <taxon>Tracheophyta</taxon>
        <taxon>Spermatophyta</taxon>
        <taxon>Magnoliopsida</taxon>
        <taxon>eudicotyledons</taxon>
        <taxon>Gunneridae</taxon>
        <taxon>Pentapetalae</taxon>
        <taxon>asterids</taxon>
        <taxon>lamiids</taxon>
        <taxon>Lamiales</taxon>
        <taxon>Gesneriaceae</taxon>
        <taxon>Didymocarpoideae</taxon>
        <taxon>Trichosporeae</taxon>
        <taxon>Loxocarpinae</taxon>
        <taxon>Dorcoceras</taxon>
    </lineage>
</organism>
<gene>
    <name evidence="2" type="ORF">F511_41301</name>
</gene>
<dbReference type="InterPro" id="IPR052843">
    <property type="entry name" value="ER_body_metal_sequester"/>
</dbReference>
<name>A0A2Z7BSW0_9LAMI</name>
<dbReference type="Proteomes" id="UP000250235">
    <property type="component" value="Unassembled WGS sequence"/>
</dbReference>
<dbReference type="OrthoDB" id="1924921at2759"/>
<feature type="region of interest" description="Disordered" evidence="1">
    <location>
        <begin position="360"/>
        <end position="407"/>
    </location>
</feature>
<proteinExistence type="predicted"/>
<keyword evidence="3" id="KW-1185">Reference proteome</keyword>
<dbReference type="PANTHER" id="PTHR38937">
    <property type="entry name" value="MEMBRANE PROTEIN OF ER BODY-LIKE PROTEIN"/>
    <property type="match status" value="1"/>
</dbReference>
<evidence type="ECO:0000313" key="2">
    <source>
        <dbReference type="EMBL" id="KZV35300.1"/>
    </source>
</evidence>
<sequence length="407" mass="46077">MEILSQSVKASEEIESAEIDLTDEKTGYDVETVLQKQNTHDLYCPNCNSCITRRVILRKRKRTKIRKKLDAKRNKTEIALVVADDDEQFRCLSFFSFFIPTGNGFRLFRIFGDKSRKENVQNEQVPRRKKNWFTSIFASDNQDIVIEQGTDVPRASEPLLGTLENDGTVECEDEILLSPKHEHSTTGLVAIYGSGNEQQKITEKIDAETEQNEVVAGYHLKEPIRSKEHVEVLAGYHLKEPIRSQEHVEVFAGYHLKEPIRSKEHVEVLAGYHLKEPIRSQEHVEVFAGYHLKEPIRSNEHVEVFAGYHLKEPIRGNETVEVITDYHLKEPVIDKDDQVTHGSDLQVTTLINITELANEDPAQDANSVSRKGGSNLVIFSNDGSRTTEKSEGGQILIQTSQKGSTGT</sequence>
<dbReference type="AlphaFoldDB" id="A0A2Z7BSW0"/>